<dbReference type="InterPro" id="IPR029063">
    <property type="entry name" value="SAM-dependent_MTases_sf"/>
</dbReference>
<evidence type="ECO:0000313" key="2">
    <source>
        <dbReference type="Proteomes" id="UP000218785"/>
    </source>
</evidence>
<accession>A0A1Z4MWW7</accession>
<gene>
    <name evidence="1" type="ORF">NIES37_19340</name>
</gene>
<dbReference type="KEGG" id="ttq:NIES37_19340"/>
<dbReference type="PANTHER" id="PTHR20974:SF0">
    <property type="entry name" value="UPF0585 PROTEIN CG18661"/>
    <property type="match status" value="1"/>
</dbReference>
<protein>
    <recommendedName>
        <fullName evidence="3">SAM-dependent methyltransferase</fullName>
    </recommendedName>
</protein>
<dbReference type="Pfam" id="PF06080">
    <property type="entry name" value="DUF938"/>
    <property type="match status" value="1"/>
</dbReference>
<organism evidence="1 2">
    <name type="scientific">Tolypothrix tenuis PCC 7101</name>
    <dbReference type="NCBI Taxonomy" id="231146"/>
    <lineage>
        <taxon>Bacteria</taxon>
        <taxon>Bacillati</taxon>
        <taxon>Cyanobacteriota</taxon>
        <taxon>Cyanophyceae</taxon>
        <taxon>Nostocales</taxon>
        <taxon>Tolypothrichaceae</taxon>
        <taxon>Tolypothrix</taxon>
    </lineage>
</organism>
<keyword evidence="2" id="KW-1185">Reference proteome</keyword>
<dbReference type="RefSeq" id="WP_096575062.1">
    <property type="nucleotide sequence ID" value="NZ_CAWNJS010000001.1"/>
</dbReference>
<sequence>MAPQDARQEAPATQRNREPILEVLLQVLPASGTILEIASGTGEHSVFFAPKFSPHQWLPTDVNPQSLASISAWIEHCGYDNIYPPQTLDVREAVWPVETGVVSEWLETSPITAIVNINMIHISPWSACLGLMAGANRILKSGGILYLYGPFKRGGEHTAPSNAAFDEYLRAQNPEWGVRNLEDVIAAANAENFVFKQIYQMPANNLSVVFERSANE</sequence>
<dbReference type="PANTHER" id="PTHR20974">
    <property type="entry name" value="UPF0585 PROTEIN CG18661"/>
    <property type="match status" value="1"/>
</dbReference>
<dbReference type="AlphaFoldDB" id="A0A1Z4MWW7"/>
<evidence type="ECO:0008006" key="3">
    <source>
        <dbReference type="Google" id="ProtNLM"/>
    </source>
</evidence>
<reference evidence="1 2" key="1">
    <citation type="submission" date="2017-06" db="EMBL/GenBank/DDBJ databases">
        <title>Genome sequencing of cyanobaciteial culture collection at National Institute for Environmental Studies (NIES).</title>
        <authorList>
            <person name="Hirose Y."/>
            <person name="Shimura Y."/>
            <person name="Fujisawa T."/>
            <person name="Nakamura Y."/>
            <person name="Kawachi M."/>
        </authorList>
    </citation>
    <scope>NUCLEOTIDE SEQUENCE [LARGE SCALE GENOMIC DNA]</scope>
    <source>
        <strain evidence="1 2">NIES-37</strain>
    </source>
</reference>
<dbReference type="SUPFAM" id="SSF53335">
    <property type="entry name" value="S-adenosyl-L-methionine-dependent methyltransferases"/>
    <property type="match status" value="1"/>
</dbReference>
<dbReference type="EMBL" id="AP018248">
    <property type="protein sequence ID" value="BAY97986.1"/>
    <property type="molecule type" value="Genomic_DNA"/>
</dbReference>
<proteinExistence type="predicted"/>
<dbReference type="Proteomes" id="UP000218785">
    <property type="component" value="Chromosome"/>
</dbReference>
<name>A0A1Z4MWW7_9CYAN</name>
<evidence type="ECO:0000313" key="1">
    <source>
        <dbReference type="EMBL" id="BAY97986.1"/>
    </source>
</evidence>
<dbReference type="Gene3D" id="3.40.50.150">
    <property type="entry name" value="Vaccinia Virus protein VP39"/>
    <property type="match status" value="1"/>
</dbReference>
<dbReference type="InterPro" id="IPR010342">
    <property type="entry name" value="DUF938"/>
</dbReference>